<organism evidence="5">
    <name type="scientific">Pteridomonas sp. YPF1301</name>
    <dbReference type="NCBI Taxonomy" id="2766739"/>
    <lineage>
        <taxon>Eukaryota</taxon>
        <taxon>Sar</taxon>
        <taxon>Stramenopiles</taxon>
        <taxon>Ochrophyta</taxon>
        <taxon>Dictyochophyceae</taxon>
        <taxon>Pedinellales</taxon>
        <taxon>Pteridomonas</taxon>
    </lineage>
</organism>
<protein>
    <recommendedName>
        <fullName evidence="4">Ribosomal protein</fullName>
    </recommendedName>
</protein>
<gene>
    <name evidence="5" type="primary">rpl36</name>
</gene>
<sequence>MKVKSSIKKICKLCRILKRKNILRIICKNPKHNQRQSSRV</sequence>
<proteinExistence type="inferred from homology"/>
<dbReference type="InterPro" id="IPR000473">
    <property type="entry name" value="Ribosomal_bL36"/>
</dbReference>
<reference evidence="5" key="1">
    <citation type="submission" date="2020-09" db="EMBL/GenBank/DDBJ databases">
        <title>Highly reduced plastid genomes of the non-photosynthetic dictyochophyceans Pteridomonas spp. (Ochrophyta, SAR).</title>
        <authorList>
            <person name="Kayama M."/>
            <person name="Kamikawa R."/>
        </authorList>
    </citation>
    <scope>NUCLEOTIDE SEQUENCE</scope>
    <source>
        <strain evidence="5">YPF1301</strain>
    </source>
</reference>
<dbReference type="PROSITE" id="PS00828">
    <property type="entry name" value="RIBOSOMAL_L36"/>
    <property type="match status" value="1"/>
</dbReference>
<evidence type="ECO:0000256" key="1">
    <source>
        <dbReference type="ARBA" id="ARBA00007645"/>
    </source>
</evidence>
<evidence type="ECO:0000256" key="2">
    <source>
        <dbReference type="ARBA" id="ARBA00022980"/>
    </source>
</evidence>
<dbReference type="NCBIfam" id="TIGR01022">
    <property type="entry name" value="rpmJ_bact"/>
    <property type="match status" value="1"/>
</dbReference>
<evidence type="ECO:0000313" key="5">
    <source>
        <dbReference type="EMBL" id="BCL05886.1"/>
    </source>
</evidence>
<dbReference type="PANTHER" id="PTHR42888:SF1">
    <property type="entry name" value="LARGE RIBOSOMAL SUBUNIT PROTEIN BL36C"/>
    <property type="match status" value="1"/>
</dbReference>
<evidence type="ECO:0000256" key="3">
    <source>
        <dbReference type="ARBA" id="ARBA00023274"/>
    </source>
</evidence>
<evidence type="ECO:0000256" key="4">
    <source>
        <dbReference type="RuleBase" id="RU000570"/>
    </source>
</evidence>
<dbReference type="SUPFAM" id="SSF57840">
    <property type="entry name" value="Ribosomal protein L36"/>
    <property type="match status" value="1"/>
</dbReference>
<dbReference type="Pfam" id="PF00444">
    <property type="entry name" value="Ribosomal_L36"/>
    <property type="match status" value="1"/>
</dbReference>
<dbReference type="EMBL" id="LC580440">
    <property type="protein sequence ID" value="BCL05886.1"/>
    <property type="molecule type" value="Genomic_DNA"/>
</dbReference>
<keyword evidence="3 4" id="KW-0687">Ribonucleoprotein</keyword>
<dbReference type="GO" id="GO:0005840">
    <property type="term" value="C:ribosome"/>
    <property type="evidence" value="ECO:0007669"/>
    <property type="project" value="UniProtKB-KW"/>
</dbReference>
<dbReference type="GO" id="GO:0005737">
    <property type="term" value="C:cytoplasm"/>
    <property type="evidence" value="ECO:0007669"/>
    <property type="project" value="UniProtKB-ARBA"/>
</dbReference>
<dbReference type="GO" id="GO:0003735">
    <property type="term" value="F:structural constituent of ribosome"/>
    <property type="evidence" value="ECO:0007669"/>
    <property type="project" value="InterPro"/>
</dbReference>
<dbReference type="InterPro" id="IPR035977">
    <property type="entry name" value="Ribosomal_bL36_sp"/>
</dbReference>
<dbReference type="GO" id="GO:0006412">
    <property type="term" value="P:translation"/>
    <property type="evidence" value="ECO:0007669"/>
    <property type="project" value="InterPro"/>
</dbReference>
<dbReference type="HAMAP" id="MF_00251">
    <property type="entry name" value="Ribosomal_bL36"/>
    <property type="match status" value="1"/>
</dbReference>
<name>A0A7G1MS66_9STRA</name>
<keyword evidence="5" id="KW-0934">Plastid</keyword>
<dbReference type="AlphaFoldDB" id="A0A7G1MS66"/>
<comment type="similarity">
    <text evidence="1 4">Belongs to the bacterial ribosomal protein bL36 family.</text>
</comment>
<dbReference type="GO" id="GO:1990904">
    <property type="term" value="C:ribonucleoprotein complex"/>
    <property type="evidence" value="ECO:0007669"/>
    <property type="project" value="UniProtKB-KW"/>
</dbReference>
<geneLocation type="plastid" evidence="5"/>
<accession>A0A7G1MS66</accession>
<keyword evidence="2 4" id="KW-0689">Ribosomal protein</keyword>
<dbReference type="PANTHER" id="PTHR42888">
    <property type="entry name" value="50S RIBOSOMAL PROTEIN L36, CHLOROPLASTIC"/>
    <property type="match status" value="1"/>
</dbReference>